<evidence type="ECO:0000259" key="3">
    <source>
        <dbReference type="PROSITE" id="PS50801"/>
    </source>
</evidence>
<accession>A0A9W4MCV5</accession>
<dbReference type="Gene3D" id="3.30.750.24">
    <property type="entry name" value="STAS domain"/>
    <property type="match status" value="1"/>
</dbReference>
<dbReference type="Pfam" id="PF13466">
    <property type="entry name" value="STAS_2"/>
    <property type="match status" value="1"/>
</dbReference>
<dbReference type="Proteomes" id="UP001153328">
    <property type="component" value="Unassembled WGS sequence"/>
</dbReference>
<evidence type="ECO:0000313" key="4">
    <source>
        <dbReference type="EMBL" id="CAG7646083.1"/>
    </source>
</evidence>
<dbReference type="GO" id="GO:0043856">
    <property type="term" value="F:anti-sigma factor antagonist activity"/>
    <property type="evidence" value="ECO:0007669"/>
    <property type="project" value="InterPro"/>
</dbReference>
<comment type="caution">
    <text evidence="4">The sequence shown here is derived from an EMBL/GenBank/DDBJ whole genome shotgun (WGS) entry which is preliminary data.</text>
</comment>
<dbReference type="PANTHER" id="PTHR33495:SF2">
    <property type="entry name" value="ANTI-SIGMA FACTOR ANTAGONIST TM_1081-RELATED"/>
    <property type="match status" value="1"/>
</dbReference>
<organism evidence="4 5">
    <name type="scientific">Actinacidiphila bryophytorum</name>
    <dbReference type="NCBI Taxonomy" id="1436133"/>
    <lineage>
        <taxon>Bacteria</taxon>
        <taxon>Bacillati</taxon>
        <taxon>Actinomycetota</taxon>
        <taxon>Actinomycetes</taxon>
        <taxon>Kitasatosporales</taxon>
        <taxon>Streptomycetaceae</taxon>
        <taxon>Actinacidiphila</taxon>
    </lineage>
</organism>
<dbReference type="InterPro" id="IPR003658">
    <property type="entry name" value="Anti-sigma_ant"/>
</dbReference>
<evidence type="ECO:0000256" key="2">
    <source>
        <dbReference type="RuleBase" id="RU003749"/>
    </source>
</evidence>
<evidence type="ECO:0000256" key="1">
    <source>
        <dbReference type="ARBA" id="ARBA00009013"/>
    </source>
</evidence>
<dbReference type="PROSITE" id="PS50801">
    <property type="entry name" value="STAS"/>
    <property type="match status" value="1"/>
</dbReference>
<dbReference type="InterPro" id="IPR058548">
    <property type="entry name" value="MlaB-like_STAS"/>
</dbReference>
<dbReference type="RefSeq" id="WP_240165599.1">
    <property type="nucleotide sequence ID" value="NZ_CAJVAX010000018.1"/>
</dbReference>
<dbReference type="InterPro" id="IPR036513">
    <property type="entry name" value="STAS_dom_sf"/>
</dbReference>
<dbReference type="AlphaFoldDB" id="A0A9W4MCV5"/>
<sequence length="149" mass="15627">MAGAAHQSYDGTYRGEPALPAASATRVVRHLRSGLTLRMTEAFGRTRIAVHGEVDLDTADTLLRVLADCLESTPAGVDVDLTGTGFFDCAGLNVLLRARAKARATGAELTVLAVSPAVSRLLALTHCDEVFPEAVVPAHLAAAKAPRRP</sequence>
<feature type="domain" description="STAS" evidence="3">
    <location>
        <begin position="35"/>
        <end position="125"/>
    </location>
</feature>
<dbReference type="SUPFAM" id="SSF52091">
    <property type="entry name" value="SpoIIaa-like"/>
    <property type="match status" value="1"/>
</dbReference>
<proteinExistence type="inferred from homology"/>
<dbReference type="NCBIfam" id="TIGR00377">
    <property type="entry name" value="ant_ant_sig"/>
    <property type="match status" value="1"/>
</dbReference>
<reference evidence="4" key="1">
    <citation type="submission" date="2021-06" db="EMBL/GenBank/DDBJ databases">
        <authorList>
            <person name="Arsene-Ploetze F."/>
        </authorList>
    </citation>
    <scope>NUCLEOTIDE SEQUENCE</scope>
    <source>
        <strain evidence="4">SBRY1</strain>
    </source>
</reference>
<comment type="similarity">
    <text evidence="1 2">Belongs to the anti-sigma-factor antagonist family.</text>
</comment>
<dbReference type="InterPro" id="IPR002645">
    <property type="entry name" value="STAS_dom"/>
</dbReference>
<dbReference type="EMBL" id="CAJVAX010000018">
    <property type="protein sequence ID" value="CAG7646083.1"/>
    <property type="molecule type" value="Genomic_DNA"/>
</dbReference>
<dbReference type="PANTHER" id="PTHR33495">
    <property type="entry name" value="ANTI-SIGMA FACTOR ANTAGONIST TM_1081-RELATED-RELATED"/>
    <property type="match status" value="1"/>
</dbReference>
<dbReference type="CDD" id="cd07043">
    <property type="entry name" value="STAS_anti-anti-sigma_factors"/>
    <property type="match status" value="1"/>
</dbReference>
<evidence type="ECO:0000313" key="5">
    <source>
        <dbReference type="Proteomes" id="UP001153328"/>
    </source>
</evidence>
<gene>
    <name evidence="4" type="ORF">SBRY_40323</name>
</gene>
<protein>
    <recommendedName>
        <fullName evidence="2">Anti-sigma factor antagonist</fullName>
    </recommendedName>
</protein>
<name>A0A9W4MCV5_9ACTN</name>
<keyword evidence="5" id="KW-1185">Reference proteome</keyword>